<feature type="region of interest" description="Disordered" evidence="4">
    <location>
        <begin position="1"/>
        <end position="20"/>
    </location>
</feature>
<dbReference type="EC" id="3.1.26.4" evidence="2"/>
<dbReference type="InterPro" id="IPR045358">
    <property type="entry name" value="Ty3_capsid"/>
</dbReference>
<sequence length="682" mass="76971">MNPFPKLASRHRQRNHSPPSVTFGGEFEECQFFLQCKLAFERCPTAFSSDAAKISYIVGLLRGRALRWAEAKSHDDSFLHGPFSAFLSDFKLTFGCYESISDVRKRLWTLTQGRKTVTDLVVEFRILAAWTTWNENALIGAFTKALKDRVRNQLALCPKPSSLEELIRLAISIEKRHRELRRHDIEPVASSAHERSPGTSGCLAPESSPAEEPMQMGRTRLSPEEREHRLRSGLCLYCGISGHFVNNCPVLLKGKSPPVKLGLLVGGNSDSISSRCSFPCSLTVNSRQIPLEALLDSGCEQSLLDPQLVAEWKTPTNRLTTPLSVSSLDNRNLSTITHQTVPLRLLVSGNQTKLLTFYLFPSPQSLLVLGHSWLVHYNPIPDWKENKILGWSPESSQLCLKSATPSTHEPSPPSLENIDLSAVPQVYHDLKQVFSKDRTSSLPPHRSFDCAINLLPGAPLPSSRLYHLSKPERESMEHYIQDCLAAGTIHPSSSPLGAGFFFVPKKEATLRPCIDYRGLNQITVRNKYPLPLLSSTFEPVQDASIFSRLYLRNAYHLVKIREGDEWKTVFKTPLGHFEYLVMPFGLTVLGDFLNRFVTVYLDDILIFSKDLKQHTQHVRAVLQRLLENRLYVKAEKCEFHVPTVKFLGIIIESGRLKTDPEKVQAVTEWPTPSTRKQLQRFL</sequence>
<reference evidence="6" key="2">
    <citation type="submission" date="2025-08" db="UniProtKB">
        <authorList>
            <consortium name="Ensembl"/>
        </authorList>
    </citation>
    <scope>IDENTIFICATION</scope>
</reference>
<dbReference type="Pfam" id="PF19259">
    <property type="entry name" value="Ty3_capsid"/>
    <property type="match status" value="1"/>
</dbReference>
<keyword evidence="3" id="KW-0862">Zinc</keyword>
<dbReference type="PANTHER" id="PTHR15503">
    <property type="entry name" value="LDOC1 RELATED"/>
    <property type="match status" value="1"/>
</dbReference>
<organism evidence="6 7">
    <name type="scientific">Nothobranchius furzeri</name>
    <name type="common">Turquoise killifish</name>
    <dbReference type="NCBI Taxonomy" id="105023"/>
    <lineage>
        <taxon>Eukaryota</taxon>
        <taxon>Metazoa</taxon>
        <taxon>Chordata</taxon>
        <taxon>Craniata</taxon>
        <taxon>Vertebrata</taxon>
        <taxon>Euteleostomi</taxon>
        <taxon>Actinopterygii</taxon>
        <taxon>Neopterygii</taxon>
        <taxon>Teleostei</taxon>
        <taxon>Neoteleostei</taxon>
        <taxon>Acanthomorphata</taxon>
        <taxon>Ovalentaria</taxon>
        <taxon>Atherinomorphae</taxon>
        <taxon>Cyprinodontiformes</taxon>
        <taxon>Nothobranchiidae</taxon>
        <taxon>Nothobranchius</taxon>
    </lineage>
</organism>
<dbReference type="Ensembl" id="ENSNFUT00015025163.1">
    <property type="protein sequence ID" value="ENSNFUP00015024069.1"/>
    <property type="gene ID" value="ENSNFUG00015011637.1"/>
</dbReference>
<dbReference type="InterPro" id="IPR000477">
    <property type="entry name" value="RT_dom"/>
</dbReference>
<dbReference type="Gene3D" id="2.40.70.10">
    <property type="entry name" value="Acid Proteases"/>
    <property type="match status" value="1"/>
</dbReference>
<dbReference type="GeneTree" id="ENSGT00940000168677"/>
<dbReference type="InterPro" id="IPR032567">
    <property type="entry name" value="RTL1-rel"/>
</dbReference>
<dbReference type="GO" id="GO:0008270">
    <property type="term" value="F:zinc ion binding"/>
    <property type="evidence" value="ECO:0007669"/>
    <property type="project" value="UniProtKB-KW"/>
</dbReference>
<dbReference type="Gene3D" id="3.10.10.10">
    <property type="entry name" value="HIV Type 1 Reverse Transcriptase, subunit A, domain 1"/>
    <property type="match status" value="1"/>
</dbReference>
<evidence type="ECO:0000256" key="1">
    <source>
        <dbReference type="ARBA" id="ARBA00010879"/>
    </source>
</evidence>
<reference evidence="6" key="1">
    <citation type="submission" date="2014-08" db="EMBL/GenBank/DDBJ databases">
        <authorList>
            <person name="Senf B."/>
            <person name="Petzold A."/>
            <person name="Downie B.R."/>
            <person name="Koch P."/>
            <person name="Platzer M."/>
        </authorList>
    </citation>
    <scope>NUCLEOTIDE SEQUENCE [LARGE SCALE GENOMIC DNA]</scope>
    <source>
        <strain evidence="6">GRZ</strain>
    </source>
</reference>
<accession>A0A8C6LTX7</accession>
<protein>
    <recommendedName>
        <fullName evidence="2">ribonuclease H</fullName>
        <ecNumber evidence="2">3.1.26.4</ecNumber>
    </recommendedName>
</protein>
<dbReference type="InterPro" id="IPR043128">
    <property type="entry name" value="Rev_trsase/Diguanyl_cyclase"/>
</dbReference>
<dbReference type="SUPFAM" id="SSF57756">
    <property type="entry name" value="Retrovirus zinc finger-like domains"/>
    <property type="match status" value="1"/>
</dbReference>
<feature type="region of interest" description="Disordered" evidence="4">
    <location>
        <begin position="184"/>
        <end position="223"/>
    </location>
</feature>
<feature type="compositionally biased region" description="Basic and acidic residues" evidence="4">
    <location>
        <begin position="184"/>
        <end position="196"/>
    </location>
</feature>
<keyword evidence="7" id="KW-1185">Reference proteome</keyword>
<evidence type="ECO:0000313" key="6">
    <source>
        <dbReference type="Ensembl" id="ENSNFUP00015024069.1"/>
    </source>
</evidence>
<dbReference type="SUPFAM" id="SSF56672">
    <property type="entry name" value="DNA/RNA polymerases"/>
    <property type="match status" value="1"/>
</dbReference>
<feature type="domain" description="CCHC-type" evidence="5">
    <location>
        <begin position="235"/>
        <end position="249"/>
    </location>
</feature>
<dbReference type="FunFam" id="3.30.70.270:FF:000003">
    <property type="entry name" value="Transposon Ty3-G Gag-Pol polyprotein"/>
    <property type="match status" value="1"/>
</dbReference>
<dbReference type="PANTHER" id="PTHR15503:SF36">
    <property type="entry name" value="RETROTRANSPOSON GAG-LIKE PROTEIN 5"/>
    <property type="match status" value="1"/>
</dbReference>
<evidence type="ECO:0000259" key="5">
    <source>
        <dbReference type="PROSITE" id="PS50158"/>
    </source>
</evidence>
<keyword evidence="3" id="KW-0863">Zinc-finger</keyword>
<dbReference type="GO" id="GO:0003676">
    <property type="term" value="F:nucleic acid binding"/>
    <property type="evidence" value="ECO:0007669"/>
    <property type="project" value="InterPro"/>
</dbReference>
<dbReference type="InterPro" id="IPR043502">
    <property type="entry name" value="DNA/RNA_pol_sf"/>
</dbReference>
<dbReference type="Proteomes" id="UP000694548">
    <property type="component" value="Chromosome sgr09"/>
</dbReference>
<dbReference type="PROSITE" id="PS50158">
    <property type="entry name" value="ZF_CCHC"/>
    <property type="match status" value="1"/>
</dbReference>
<dbReference type="GO" id="GO:0004523">
    <property type="term" value="F:RNA-DNA hybrid ribonuclease activity"/>
    <property type="evidence" value="ECO:0007669"/>
    <property type="project" value="UniProtKB-EC"/>
</dbReference>
<dbReference type="CDD" id="cd01647">
    <property type="entry name" value="RT_LTR"/>
    <property type="match status" value="1"/>
</dbReference>
<dbReference type="InterPro" id="IPR001878">
    <property type="entry name" value="Znf_CCHC"/>
</dbReference>
<dbReference type="SUPFAM" id="SSF50630">
    <property type="entry name" value="Acid proteases"/>
    <property type="match status" value="1"/>
</dbReference>
<keyword evidence="3" id="KW-0479">Metal-binding</keyword>
<comment type="similarity">
    <text evidence="1">Belongs to the beta type-B retroviral polymerase family. HERV class-II K(HML-2) pol subfamily.</text>
</comment>
<dbReference type="InterPro" id="IPR021109">
    <property type="entry name" value="Peptidase_aspartic_dom_sf"/>
</dbReference>
<name>A0A8C6LTX7_NOTFU</name>
<proteinExistence type="inferred from homology"/>
<evidence type="ECO:0000313" key="7">
    <source>
        <dbReference type="Proteomes" id="UP000694548"/>
    </source>
</evidence>
<dbReference type="AlphaFoldDB" id="A0A8C6LTX7"/>
<dbReference type="InterPro" id="IPR036875">
    <property type="entry name" value="Znf_CCHC_sf"/>
</dbReference>
<evidence type="ECO:0000256" key="4">
    <source>
        <dbReference type="SAM" id="MobiDB-lite"/>
    </source>
</evidence>
<dbReference type="Gene3D" id="3.30.70.270">
    <property type="match status" value="1"/>
</dbReference>
<evidence type="ECO:0000256" key="2">
    <source>
        <dbReference type="ARBA" id="ARBA00012180"/>
    </source>
</evidence>
<dbReference type="CDD" id="cd00303">
    <property type="entry name" value="retropepsin_like"/>
    <property type="match status" value="1"/>
</dbReference>
<evidence type="ECO:0000256" key="3">
    <source>
        <dbReference type="PROSITE-ProRule" id="PRU00047"/>
    </source>
</evidence>
<reference evidence="6" key="3">
    <citation type="submission" date="2025-09" db="UniProtKB">
        <authorList>
            <consortium name="Ensembl"/>
        </authorList>
    </citation>
    <scope>IDENTIFICATION</scope>
</reference>
<dbReference type="Pfam" id="PF00078">
    <property type="entry name" value="RVT_1"/>
    <property type="match status" value="1"/>
</dbReference>